<organism evidence="1 2">
    <name type="scientific">Candidatus Portnoybacteria bacterium CG11_big_fil_rev_8_21_14_0_20_44_10</name>
    <dbReference type="NCBI Taxonomy" id="1974818"/>
    <lineage>
        <taxon>Bacteria</taxon>
        <taxon>Candidatus Portnoyibacteriota</taxon>
    </lineage>
</organism>
<name>A0A2H0KRF5_9BACT</name>
<evidence type="ECO:0000313" key="1">
    <source>
        <dbReference type="EMBL" id="PIQ74740.1"/>
    </source>
</evidence>
<evidence type="ECO:0000313" key="2">
    <source>
        <dbReference type="Proteomes" id="UP000231550"/>
    </source>
</evidence>
<dbReference type="AlphaFoldDB" id="A0A2H0KRF5"/>
<comment type="caution">
    <text evidence="1">The sequence shown here is derived from an EMBL/GenBank/DDBJ whole genome shotgun (WGS) entry which is preliminary data.</text>
</comment>
<sequence length="214" mass="23748">MSNNFEKIKLQKNHQGENGEFSLGVWELFKRFDGGDSNVVEVAPPLTLGIKSAEVGRDSQEKVFLTFGLGGCNGIFIFTEQKDGLRNATLAHYSELKIPVAVDEIHKELSQWPKMKEAAIKQAILMVPGVRVLDLATGKEILKVAETKFADEIAEAIRSELGSEVDIRLEPYPEERKDNEKDFGVFIAHVPPADEKAVSYRTWFGGGELGSKKV</sequence>
<protein>
    <submittedName>
        <fullName evidence="1">Uncharacterized protein</fullName>
    </submittedName>
</protein>
<accession>A0A2H0KRF5</accession>
<reference evidence="1 2" key="1">
    <citation type="submission" date="2017-09" db="EMBL/GenBank/DDBJ databases">
        <title>Depth-based differentiation of microbial function through sediment-hosted aquifers and enrichment of novel symbionts in the deep terrestrial subsurface.</title>
        <authorList>
            <person name="Probst A.J."/>
            <person name="Ladd B."/>
            <person name="Jarett J.K."/>
            <person name="Geller-Mcgrath D.E."/>
            <person name="Sieber C.M."/>
            <person name="Emerson J.B."/>
            <person name="Anantharaman K."/>
            <person name="Thomas B.C."/>
            <person name="Malmstrom R."/>
            <person name="Stieglmeier M."/>
            <person name="Klingl A."/>
            <person name="Woyke T."/>
            <person name="Ryan C.M."/>
            <person name="Banfield J.F."/>
        </authorList>
    </citation>
    <scope>NUCLEOTIDE SEQUENCE [LARGE SCALE GENOMIC DNA]</scope>
    <source>
        <strain evidence="1">CG11_big_fil_rev_8_21_14_0_20_44_10</strain>
    </source>
</reference>
<proteinExistence type="predicted"/>
<dbReference type="Proteomes" id="UP000231550">
    <property type="component" value="Unassembled WGS sequence"/>
</dbReference>
<dbReference type="EMBL" id="PCVN01000012">
    <property type="protein sequence ID" value="PIQ74740.1"/>
    <property type="molecule type" value="Genomic_DNA"/>
</dbReference>
<gene>
    <name evidence="1" type="ORF">COV85_00485</name>
</gene>